<evidence type="ECO:0000313" key="2">
    <source>
        <dbReference type="Proteomes" id="UP000814140"/>
    </source>
</evidence>
<keyword evidence="2" id="KW-1185">Reference proteome</keyword>
<gene>
    <name evidence="1" type="ORF">BV25DRAFT_170464</name>
</gene>
<reference evidence="1" key="1">
    <citation type="submission" date="2021-03" db="EMBL/GenBank/DDBJ databases">
        <authorList>
            <consortium name="DOE Joint Genome Institute"/>
            <person name="Ahrendt S."/>
            <person name="Looney B.P."/>
            <person name="Miyauchi S."/>
            <person name="Morin E."/>
            <person name="Drula E."/>
            <person name="Courty P.E."/>
            <person name="Chicoki N."/>
            <person name="Fauchery L."/>
            <person name="Kohler A."/>
            <person name="Kuo A."/>
            <person name="Labutti K."/>
            <person name="Pangilinan J."/>
            <person name="Lipzen A."/>
            <person name="Riley R."/>
            <person name="Andreopoulos W."/>
            <person name="He G."/>
            <person name="Johnson J."/>
            <person name="Barry K.W."/>
            <person name="Grigoriev I.V."/>
            <person name="Nagy L."/>
            <person name="Hibbett D."/>
            <person name="Henrissat B."/>
            <person name="Matheny P.B."/>
            <person name="Labbe J."/>
            <person name="Martin F."/>
        </authorList>
    </citation>
    <scope>NUCLEOTIDE SEQUENCE</scope>
    <source>
        <strain evidence="1">HHB10654</strain>
    </source>
</reference>
<proteinExistence type="predicted"/>
<dbReference type="EMBL" id="MU277290">
    <property type="protein sequence ID" value="KAI0055498.1"/>
    <property type="molecule type" value="Genomic_DNA"/>
</dbReference>
<dbReference type="Proteomes" id="UP000814140">
    <property type="component" value="Unassembled WGS sequence"/>
</dbReference>
<comment type="caution">
    <text evidence="1">The sequence shown here is derived from an EMBL/GenBank/DDBJ whole genome shotgun (WGS) entry which is preliminary data.</text>
</comment>
<reference evidence="1" key="2">
    <citation type="journal article" date="2022" name="New Phytol.">
        <title>Evolutionary transition to the ectomycorrhizal habit in the genomes of a hyperdiverse lineage of mushroom-forming fungi.</title>
        <authorList>
            <person name="Looney B."/>
            <person name="Miyauchi S."/>
            <person name="Morin E."/>
            <person name="Drula E."/>
            <person name="Courty P.E."/>
            <person name="Kohler A."/>
            <person name="Kuo A."/>
            <person name="LaButti K."/>
            <person name="Pangilinan J."/>
            <person name="Lipzen A."/>
            <person name="Riley R."/>
            <person name="Andreopoulos W."/>
            <person name="He G."/>
            <person name="Johnson J."/>
            <person name="Nolan M."/>
            <person name="Tritt A."/>
            <person name="Barry K.W."/>
            <person name="Grigoriev I.V."/>
            <person name="Nagy L.G."/>
            <person name="Hibbett D."/>
            <person name="Henrissat B."/>
            <person name="Matheny P.B."/>
            <person name="Labbe J."/>
            <person name="Martin F.M."/>
        </authorList>
    </citation>
    <scope>NUCLEOTIDE SEQUENCE</scope>
    <source>
        <strain evidence="1">HHB10654</strain>
    </source>
</reference>
<name>A0ACB8SG78_9AGAM</name>
<accession>A0ACB8SG78</accession>
<evidence type="ECO:0000313" key="1">
    <source>
        <dbReference type="EMBL" id="KAI0055498.1"/>
    </source>
</evidence>
<protein>
    <submittedName>
        <fullName evidence="1">Uncharacterized protein</fullName>
    </submittedName>
</protein>
<sequence length="241" mass="27142">MAFNVAFLLSLKEFLSPPKATVHTHYQVPSESSGPMSTIPTEILQRIFVSCIGDENIPFYLHKLSLACRHWRDSVLGCPDLWCYIHSRMNRAFILQSLRHSQSLCLHVTVDGAFWSDVLIDLLKTDMHRVQTLWLIGANFKYTPIMEFLSIPSPSLQSLTIRGQYLGSSVFVPKHYLMRSPLLFATSRLTEQAFIAFPSPSFLPGLRISNISILIPRGPSFSVSGPSWITHGACQSSRCSR</sequence>
<organism evidence="1 2">
    <name type="scientific">Artomyces pyxidatus</name>
    <dbReference type="NCBI Taxonomy" id="48021"/>
    <lineage>
        <taxon>Eukaryota</taxon>
        <taxon>Fungi</taxon>
        <taxon>Dikarya</taxon>
        <taxon>Basidiomycota</taxon>
        <taxon>Agaricomycotina</taxon>
        <taxon>Agaricomycetes</taxon>
        <taxon>Russulales</taxon>
        <taxon>Auriscalpiaceae</taxon>
        <taxon>Artomyces</taxon>
    </lineage>
</organism>